<organism evidence="2 3">
    <name type="scientific">Armillaria borealis</name>
    <dbReference type="NCBI Taxonomy" id="47425"/>
    <lineage>
        <taxon>Eukaryota</taxon>
        <taxon>Fungi</taxon>
        <taxon>Dikarya</taxon>
        <taxon>Basidiomycota</taxon>
        <taxon>Agaricomycotina</taxon>
        <taxon>Agaricomycetes</taxon>
        <taxon>Agaricomycetidae</taxon>
        <taxon>Agaricales</taxon>
        <taxon>Marasmiineae</taxon>
        <taxon>Physalacriaceae</taxon>
        <taxon>Armillaria</taxon>
    </lineage>
</organism>
<name>A0AA39MHP5_9AGAR</name>
<sequence>MISALRRCCMTLLSLSAYKKAESCVDVQHRERTKGLKRGPYRKRLGTISKDQKNNVEPNGPNSAPSAMPSDEIGSFSMLLSKEAASSAFASGLHPFSPTIMTARADLSGYHAAFSIQPPLGFTLNSEQKGEQSHLHLQLQTCSLPPIFSVPMPMVPNAQAHHPFYEAVPNGQFSFCRRAGPYLCIP</sequence>
<evidence type="ECO:0000313" key="3">
    <source>
        <dbReference type="Proteomes" id="UP001175226"/>
    </source>
</evidence>
<proteinExistence type="predicted"/>
<feature type="compositionally biased region" description="Basic residues" evidence="1">
    <location>
        <begin position="35"/>
        <end position="45"/>
    </location>
</feature>
<accession>A0AA39MHP5</accession>
<comment type="caution">
    <text evidence="2">The sequence shown here is derived from an EMBL/GenBank/DDBJ whole genome shotgun (WGS) entry which is preliminary data.</text>
</comment>
<reference evidence="2" key="1">
    <citation type="submission" date="2023-06" db="EMBL/GenBank/DDBJ databases">
        <authorList>
            <consortium name="Lawrence Berkeley National Laboratory"/>
            <person name="Ahrendt S."/>
            <person name="Sahu N."/>
            <person name="Indic B."/>
            <person name="Wong-Bajracharya J."/>
            <person name="Merenyi Z."/>
            <person name="Ke H.-M."/>
            <person name="Monk M."/>
            <person name="Kocsube S."/>
            <person name="Drula E."/>
            <person name="Lipzen A."/>
            <person name="Balint B."/>
            <person name="Henrissat B."/>
            <person name="Andreopoulos B."/>
            <person name="Martin F.M."/>
            <person name="Harder C.B."/>
            <person name="Rigling D."/>
            <person name="Ford K.L."/>
            <person name="Foster G.D."/>
            <person name="Pangilinan J."/>
            <person name="Papanicolaou A."/>
            <person name="Barry K."/>
            <person name="LaButti K."/>
            <person name="Viragh M."/>
            <person name="Koriabine M."/>
            <person name="Yan M."/>
            <person name="Riley R."/>
            <person name="Champramary S."/>
            <person name="Plett K.L."/>
            <person name="Tsai I.J."/>
            <person name="Slot J."/>
            <person name="Sipos G."/>
            <person name="Plett J."/>
            <person name="Nagy L.G."/>
            <person name="Grigoriev I.V."/>
        </authorList>
    </citation>
    <scope>NUCLEOTIDE SEQUENCE</scope>
    <source>
        <strain evidence="2">FPL87.14</strain>
    </source>
</reference>
<evidence type="ECO:0000256" key="1">
    <source>
        <dbReference type="SAM" id="MobiDB-lite"/>
    </source>
</evidence>
<keyword evidence="3" id="KW-1185">Reference proteome</keyword>
<feature type="region of interest" description="Disordered" evidence="1">
    <location>
        <begin position="35"/>
        <end position="68"/>
    </location>
</feature>
<gene>
    <name evidence="2" type="ORF">EV421DRAFT_1740741</name>
</gene>
<protein>
    <submittedName>
        <fullName evidence="2">Uncharacterized protein</fullName>
    </submittedName>
</protein>
<dbReference type="AlphaFoldDB" id="A0AA39MHP5"/>
<dbReference type="EMBL" id="JAUEPT010000069">
    <property type="protein sequence ID" value="KAK0434732.1"/>
    <property type="molecule type" value="Genomic_DNA"/>
</dbReference>
<evidence type="ECO:0000313" key="2">
    <source>
        <dbReference type="EMBL" id="KAK0434732.1"/>
    </source>
</evidence>
<dbReference type="Proteomes" id="UP001175226">
    <property type="component" value="Unassembled WGS sequence"/>
</dbReference>
<feature type="compositionally biased region" description="Polar residues" evidence="1">
    <location>
        <begin position="55"/>
        <end position="65"/>
    </location>
</feature>